<protein>
    <recommendedName>
        <fullName evidence="2">ribonuclease H</fullName>
        <ecNumber evidence="2">3.1.26.4</ecNumber>
    </recommendedName>
</protein>
<reference evidence="5" key="3">
    <citation type="submission" date="2025-09" db="UniProtKB">
        <authorList>
            <consortium name="Ensembl"/>
        </authorList>
    </citation>
    <scope>IDENTIFICATION</scope>
</reference>
<dbReference type="PROSITE" id="PS50804">
    <property type="entry name" value="SCAN_BOX"/>
    <property type="match status" value="1"/>
</dbReference>
<dbReference type="Proteomes" id="UP000291020">
    <property type="component" value="Unassembled WGS sequence"/>
</dbReference>
<comment type="similarity">
    <text evidence="1">Belongs to the beta type-B retroviral polymerase family. HERV class-II K(HML-2) pol subfamily.</text>
</comment>
<dbReference type="SUPFAM" id="SSF47353">
    <property type="entry name" value="Retrovirus capsid dimerization domain-like"/>
    <property type="match status" value="1"/>
</dbReference>
<dbReference type="InterPro" id="IPR038269">
    <property type="entry name" value="SCAN_sf"/>
</dbReference>
<dbReference type="Gene3D" id="3.30.70.270">
    <property type="match status" value="1"/>
</dbReference>
<proteinExistence type="inferred from homology"/>
<name>A0A452GNZ4_9SAUR</name>
<dbReference type="Pfam" id="PF00078">
    <property type="entry name" value="RVT_1"/>
    <property type="match status" value="1"/>
</dbReference>
<dbReference type="Gene3D" id="1.10.4020.10">
    <property type="entry name" value="DNA breaking-rejoining enzymes"/>
    <property type="match status" value="1"/>
</dbReference>
<keyword evidence="6" id="KW-1185">Reference proteome</keyword>
<dbReference type="PANTHER" id="PTHR24559">
    <property type="entry name" value="TRANSPOSON TY3-I GAG-POL POLYPROTEIN"/>
    <property type="match status" value="1"/>
</dbReference>
<evidence type="ECO:0000256" key="1">
    <source>
        <dbReference type="ARBA" id="ARBA00010879"/>
    </source>
</evidence>
<dbReference type="Gene3D" id="3.10.10.10">
    <property type="entry name" value="HIV Type 1 Reverse Transcriptase, subunit A, domain 1"/>
    <property type="match status" value="1"/>
</dbReference>
<dbReference type="InterPro" id="IPR000477">
    <property type="entry name" value="RT_dom"/>
</dbReference>
<dbReference type="SMART" id="SM00431">
    <property type="entry name" value="SCAN"/>
    <property type="match status" value="1"/>
</dbReference>
<sequence length="299" mass="33846">MTAETAMDYPRLKAEILARAGVTLAIRAQRFHEWKYREDKPPRSQLFDLIHLKVVETLVLDRYMRGLPPDIRGWVRQNDPSSYDDLVALVERHLAAQELSQTTGGGRRQFRRPVSAPRPRFALAPGRKMEGRQEAEEPPAVPERLEDWGRKAQGINPSSPKNRRRPKGRNGYWEKPISCLPLILLRAIGRFPLAKADKEKTAFATPEGLYLYTVLPFGLHGPPATFQRLMDKLLRSHGEYAAAYLDDVIIYSPDWETRLRKVEAVLDTLRKAGLTAHPSKCSIGLAEAKYLGYIVGRGG</sequence>
<dbReference type="STRING" id="38772.ENSGAGP00000003625"/>
<dbReference type="EC" id="3.1.26.4" evidence="2"/>
<evidence type="ECO:0000313" key="5">
    <source>
        <dbReference type="Ensembl" id="ENSGAGP00000003625.1"/>
    </source>
</evidence>
<evidence type="ECO:0000259" key="4">
    <source>
        <dbReference type="PROSITE" id="PS50804"/>
    </source>
</evidence>
<feature type="domain" description="SCAN box" evidence="4">
    <location>
        <begin position="53"/>
        <end position="91"/>
    </location>
</feature>
<accession>A0A452GNZ4</accession>
<dbReference type="Ensembl" id="ENSGAGT00000004184.1">
    <property type="protein sequence ID" value="ENSGAGP00000003625.1"/>
    <property type="gene ID" value="ENSGAGG00000002933.1"/>
</dbReference>
<dbReference type="GO" id="GO:0004523">
    <property type="term" value="F:RNA-DNA hybrid ribonuclease activity"/>
    <property type="evidence" value="ECO:0007669"/>
    <property type="project" value="UniProtKB-EC"/>
</dbReference>
<evidence type="ECO:0000313" key="6">
    <source>
        <dbReference type="Proteomes" id="UP000291020"/>
    </source>
</evidence>
<dbReference type="SUPFAM" id="SSF56672">
    <property type="entry name" value="DNA/RNA polymerases"/>
    <property type="match status" value="1"/>
</dbReference>
<dbReference type="InterPro" id="IPR043128">
    <property type="entry name" value="Rev_trsase/Diguanyl_cyclase"/>
</dbReference>
<dbReference type="InterPro" id="IPR043502">
    <property type="entry name" value="DNA/RNA_pol_sf"/>
</dbReference>
<dbReference type="AlphaFoldDB" id="A0A452GNZ4"/>
<organism evidence="5 6">
    <name type="scientific">Gopherus agassizii</name>
    <name type="common">Agassiz's desert tortoise</name>
    <dbReference type="NCBI Taxonomy" id="38772"/>
    <lineage>
        <taxon>Eukaryota</taxon>
        <taxon>Metazoa</taxon>
        <taxon>Chordata</taxon>
        <taxon>Craniata</taxon>
        <taxon>Vertebrata</taxon>
        <taxon>Euteleostomi</taxon>
        <taxon>Archelosauria</taxon>
        <taxon>Testudinata</taxon>
        <taxon>Testudines</taxon>
        <taxon>Cryptodira</taxon>
        <taxon>Durocryptodira</taxon>
        <taxon>Testudinoidea</taxon>
        <taxon>Testudinidae</taxon>
        <taxon>Gopherus</taxon>
    </lineage>
</organism>
<evidence type="ECO:0000256" key="3">
    <source>
        <dbReference type="SAM" id="MobiDB-lite"/>
    </source>
</evidence>
<dbReference type="InterPro" id="IPR003309">
    <property type="entry name" value="SCAN_dom"/>
</dbReference>
<dbReference type="PANTHER" id="PTHR24559:SF454">
    <property type="entry name" value="RIBONUCLEASE H"/>
    <property type="match status" value="1"/>
</dbReference>
<dbReference type="CDD" id="cd01647">
    <property type="entry name" value="RT_LTR"/>
    <property type="match status" value="1"/>
</dbReference>
<reference evidence="6" key="1">
    <citation type="journal article" date="2017" name="PLoS ONE">
        <title>The Agassiz's desert tortoise genome provides a resource for the conservation of a threatened species.</title>
        <authorList>
            <person name="Tollis M."/>
            <person name="DeNardo D.F."/>
            <person name="Cornelius J.A."/>
            <person name="Dolby G.A."/>
            <person name="Edwards T."/>
            <person name="Henen B.T."/>
            <person name="Karl A.E."/>
            <person name="Murphy R.W."/>
            <person name="Kusumi K."/>
        </authorList>
    </citation>
    <scope>NUCLEOTIDE SEQUENCE [LARGE SCALE GENOMIC DNA]</scope>
</reference>
<dbReference type="InterPro" id="IPR053134">
    <property type="entry name" value="RNA-dir_DNA_polymerase"/>
</dbReference>
<reference evidence="5" key="2">
    <citation type="submission" date="2025-08" db="UniProtKB">
        <authorList>
            <consortium name="Ensembl"/>
        </authorList>
    </citation>
    <scope>IDENTIFICATION</scope>
</reference>
<feature type="region of interest" description="Disordered" evidence="3">
    <location>
        <begin position="100"/>
        <end position="170"/>
    </location>
</feature>
<evidence type="ECO:0000256" key="2">
    <source>
        <dbReference type="ARBA" id="ARBA00012180"/>
    </source>
</evidence>
<dbReference type="FunFam" id="3.30.70.270:FF:000003">
    <property type="entry name" value="Transposon Ty3-G Gag-Pol polyprotein"/>
    <property type="match status" value="1"/>
</dbReference>
<dbReference type="Pfam" id="PF02023">
    <property type="entry name" value="SCAN"/>
    <property type="match status" value="1"/>
</dbReference>